<reference evidence="1 2" key="1">
    <citation type="submission" date="2015-01" db="EMBL/GenBank/DDBJ databases">
        <title>Evolution of Trichinella species and genotypes.</title>
        <authorList>
            <person name="Korhonen P.K."/>
            <person name="Edoardo P."/>
            <person name="Giuseppe L.R."/>
            <person name="Gasser R.B."/>
        </authorList>
    </citation>
    <scope>NUCLEOTIDE SEQUENCE [LARGE SCALE GENOMIC DNA]</scope>
    <source>
        <strain evidence="1">ISS1980</strain>
    </source>
</reference>
<comment type="caution">
    <text evidence="1">The sequence shown here is derived from an EMBL/GenBank/DDBJ whole genome shotgun (WGS) entry which is preliminary data.</text>
</comment>
<proteinExistence type="predicted"/>
<evidence type="ECO:0000313" key="1">
    <source>
        <dbReference type="EMBL" id="KRZ68405.1"/>
    </source>
</evidence>
<dbReference type="InterPro" id="IPR024453">
    <property type="entry name" value="Peptidase_C92"/>
</dbReference>
<dbReference type="STRING" id="268474.A0A0V1M9Q7"/>
<gene>
    <name evidence="1" type="ORF">T10_9756</name>
</gene>
<sequence>MQYAKIEAKICKVHKIAEFVVLWLIALQCINESEGKIKEKSLEPGDLLFWSLPLIKLNESSSGDFLSAVVASGNNAQSSAFHVAMIKNASSIIHSTTEKGVTEDDLLNYNNLHLNLGKSIIITAMKLTGQNASIKLKALNWTIEKIGKKYNDIFNESAVNSKGEEAYYSCQLVRKAYEYATGEQIFNVHLLNFNNKDGTKNSFWIEYFALKNMSIPADAYGSHPAKMAQSPNLSKVFNTIVQDSQSNQQLHEQLIEKSSKVLYPGDLLFWSLPTKLNNSNNSSSDESFLDAVIASGNDENVVFHVSIIQDNSTVIHVSTEHGVTSDAIFNYCEEYLKNGHQLQLTTMTITEQNATTKNAALEWAVSKIGLPYNDIFNENCTNSKGQEAYYCCQFVRKAYENVLGYPIFEIQPLNFNDTTGQLNPYWVDYFKQRNMPVPVDQYGSHPGRLIRSPNLQEIFSMYINDTNSIDQFLQNLADALETTNGTATNLRFSLTKSLILFILFYFTFRHLF</sequence>
<dbReference type="EMBL" id="JYDO01000166">
    <property type="protein sequence ID" value="KRZ68405.1"/>
    <property type="molecule type" value="Genomic_DNA"/>
</dbReference>
<name>A0A0V1M9Q7_9BILA</name>
<evidence type="ECO:0000313" key="2">
    <source>
        <dbReference type="Proteomes" id="UP000054843"/>
    </source>
</evidence>
<organism evidence="1 2">
    <name type="scientific">Trichinella papuae</name>
    <dbReference type="NCBI Taxonomy" id="268474"/>
    <lineage>
        <taxon>Eukaryota</taxon>
        <taxon>Metazoa</taxon>
        <taxon>Ecdysozoa</taxon>
        <taxon>Nematoda</taxon>
        <taxon>Enoplea</taxon>
        <taxon>Dorylaimia</taxon>
        <taxon>Trichinellida</taxon>
        <taxon>Trichinellidae</taxon>
        <taxon>Trichinella</taxon>
    </lineage>
</organism>
<dbReference type="InterPro" id="IPR038765">
    <property type="entry name" value="Papain-like_cys_pep_sf"/>
</dbReference>
<dbReference type="OrthoDB" id="310895at2759"/>
<dbReference type="AlphaFoldDB" id="A0A0V1M9Q7"/>
<dbReference type="Pfam" id="PF05708">
    <property type="entry name" value="Peptidase_C92"/>
    <property type="match status" value="2"/>
</dbReference>
<dbReference type="Proteomes" id="UP000054843">
    <property type="component" value="Unassembled WGS sequence"/>
</dbReference>
<keyword evidence="2" id="KW-1185">Reference proteome</keyword>
<dbReference type="SUPFAM" id="SSF54001">
    <property type="entry name" value="Cysteine proteinases"/>
    <property type="match status" value="2"/>
</dbReference>
<accession>A0A0V1M9Q7</accession>
<dbReference type="Gene3D" id="3.90.1720.10">
    <property type="entry name" value="endopeptidase domain like (from Nostoc punctiforme)"/>
    <property type="match status" value="2"/>
</dbReference>
<protein>
    <submittedName>
        <fullName evidence="1">Uncharacterized protein</fullName>
    </submittedName>
</protein>